<dbReference type="CDD" id="cd07808">
    <property type="entry name" value="ASKHA_NBD_FGGY_EcXK-like"/>
    <property type="match status" value="1"/>
</dbReference>
<dbReference type="Gene3D" id="3.30.420.40">
    <property type="match status" value="2"/>
</dbReference>
<feature type="domain" description="Carbohydrate kinase FGGY N-terminal" evidence="5">
    <location>
        <begin position="6"/>
        <end position="249"/>
    </location>
</feature>
<dbReference type="PANTHER" id="PTHR43095">
    <property type="entry name" value="SUGAR KINASE"/>
    <property type="match status" value="1"/>
</dbReference>
<dbReference type="EMBL" id="OCMY01000001">
    <property type="protein sequence ID" value="SOD36923.1"/>
    <property type="molecule type" value="Genomic_DNA"/>
</dbReference>
<evidence type="ECO:0000259" key="6">
    <source>
        <dbReference type="Pfam" id="PF02782"/>
    </source>
</evidence>
<evidence type="ECO:0000256" key="4">
    <source>
        <dbReference type="RuleBase" id="RU003733"/>
    </source>
</evidence>
<dbReference type="InterPro" id="IPR018485">
    <property type="entry name" value="FGGY_C"/>
</dbReference>
<dbReference type="OrthoDB" id="9805576at2"/>
<evidence type="ECO:0000256" key="3">
    <source>
        <dbReference type="ARBA" id="ARBA00022777"/>
    </source>
</evidence>
<proteinExistence type="inferred from homology"/>
<keyword evidence="2 4" id="KW-0808">Transferase</keyword>
<dbReference type="Pfam" id="PF00370">
    <property type="entry name" value="FGGY_N"/>
    <property type="match status" value="1"/>
</dbReference>
<organism evidence="7 8">
    <name type="scientific">Candidatus Pantoea floridensis</name>
    <dbReference type="NCBI Taxonomy" id="1938870"/>
    <lineage>
        <taxon>Bacteria</taxon>
        <taxon>Pseudomonadati</taxon>
        <taxon>Pseudomonadota</taxon>
        <taxon>Gammaproteobacteria</taxon>
        <taxon>Enterobacterales</taxon>
        <taxon>Erwiniaceae</taxon>
        <taxon>Pantoea</taxon>
    </lineage>
</organism>
<dbReference type="Proteomes" id="UP000219271">
    <property type="component" value="Unassembled WGS sequence"/>
</dbReference>
<evidence type="ECO:0000256" key="2">
    <source>
        <dbReference type="ARBA" id="ARBA00022679"/>
    </source>
</evidence>
<accession>A0A286BRY6</accession>
<sequence length="505" mass="55301">MKKNLLTLDIGTGSTRAALVTTDGTIVGFAQREYSQTSPQPGWVEQSPSLWWHSACDGIRELYSRFAQEMAHIAAIAVCGQMHGTVLLDSAGHLVEDRALLWNDKRAWPQVAAFREREEMPFWLTHLNNPPTPAWPAFKLQWIREHHPDVWARVASVLMPKDFINFRLTGARATDYSEASCYYLMDSATRQWSHAALDRFQLSADLLPDIHAASDVIGSITPEAARETGLRPGIPVVAGTADMAASLLGSGVYQPGQASDSTGTSTLITVVSDAPLLHPQVNNLHLSNAAWGGFTLLDAGGDAMRWAREAFGGGQHSHPEMLRLAAETRAGAEGLLFLPYLTGERLADKCNSRGQLFGLQRRHAAGHLYRAVLEGVAFASWRNLRQLSACCTMPDSIIASGGGSRSELWLSIKASVYNRPIQHTVNQENGTLGCAILAATGIGYFSDLAQGVQRMVHIAGEIQPDARLHDAYQRQFDIFDQLYLQAQPLWDRLDAASACFEEQGS</sequence>
<reference evidence="8" key="1">
    <citation type="submission" date="2017-09" db="EMBL/GenBank/DDBJ databases">
        <authorList>
            <person name="Varghese N."/>
            <person name="Submissions S."/>
        </authorList>
    </citation>
    <scope>NUCLEOTIDE SEQUENCE [LARGE SCALE GENOMIC DNA]</scope>
    <source>
        <strain evidence="8">JKS000234</strain>
    </source>
</reference>
<dbReference type="GO" id="GO:0016773">
    <property type="term" value="F:phosphotransferase activity, alcohol group as acceptor"/>
    <property type="evidence" value="ECO:0007669"/>
    <property type="project" value="InterPro"/>
</dbReference>
<dbReference type="RefSeq" id="WP_097095056.1">
    <property type="nucleotide sequence ID" value="NZ_OCMY01000001.1"/>
</dbReference>
<keyword evidence="8" id="KW-1185">Reference proteome</keyword>
<name>A0A286BRY6_9GAMM</name>
<dbReference type="GO" id="GO:0016301">
    <property type="term" value="F:kinase activity"/>
    <property type="evidence" value="ECO:0007669"/>
    <property type="project" value="UniProtKB-KW"/>
</dbReference>
<dbReference type="InterPro" id="IPR050406">
    <property type="entry name" value="FGGY_Carb_Kinase"/>
</dbReference>
<dbReference type="SUPFAM" id="SSF53067">
    <property type="entry name" value="Actin-like ATPase domain"/>
    <property type="match status" value="2"/>
</dbReference>
<dbReference type="PROSITE" id="PS00445">
    <property type="entry name" value="FGGY_KINASES_2"/>
    <property type="match status" value="1"/>
</dbReference>
<dbReference type="InterPro" id="IPR018483">
    <property type="entry name" value="Carb_kinase_FGGY_CS"/>
</dbReference>
<evidence type="ECO:0000313" key="8">
    <source>
        <dbReference type="Proteomes" id="UP000219271"/>
    </source>
</evidence>
<dbReference type="GO" id="GO:0005975">
    <property type="term" value="P:carbohydrate metabolic process"/>
    <property type="evidence" value="ECO:0007669"/>
    <property type="project" value="InterPro"/>
</dbReference>
<dbReference type="Pfam" id="PF02782">
    <property type="entry name" value="FGGY_C"/>
    <property type="match status" value="1"/>
</dbReference>
<keyword evidence="3 4" id="KW-0418">Kinase</keyword>
<gene>
    <name evidence="7" type="ORF">SAMN06273570_1242</name>
</gene>
<dbReference type="InterPro" id="IPR000577">
    <property type="entry name" value="Carb_kinase_FGGY"/>
</dbReference>
<dbReference type="AlphaFoldDB" id="A0A286BRY6"/>
<dbReference type="PANTHER" id="PTHR43095:SF5">
    <property type="entry name" value="XYLULOSE KINASE"/>
    <property type="match status" value="1"/>
</dbReference>
<comment type="similarity">
    <text evidence="1 4">Belongs to the FGGY kinase family.</text>
</comment>
<dbReference type="InterPro" id="IPR043129">
    <property type="entry name" value="ATPase_NBD"/>
</dbReference>
<evidence type="ECO:0000256" key="1">
    <source>
        <dbReference type="ARBA" id="ARBA00009156"/>
    </source>
</evidence>
<dbReference type="InterPro" id="IPR018484">
    <property type="entry name" value="FGGY_N"/>
</dbReference>
<dbReference type="PIRSF" id="PIRSF000538">
    <property type="entry name" value="GlpK"/>
    <property type="match status" value="1"/>
</dbReference>
<feature type="domain" description="Carbohydrate kinase FGGY C-terminal" evidence="6">
    <location>
        <begin position="261"/>
        <end position="440"/>
    </location>
</feature>
<evidence type="ECO:0000259" key="5">
    <source>
        <dbReference type="Pfam" id="PF00370"/>
    </source>
</evidence>
<protein>
    <submittedName>
        <fullName evidence="7">Xylulokinase</fullName>
    </submittedName>
</protein>
<evidence type="ECO:0000313" key="7">
    <source>
        <dbReference type="EMBL" id="SOD36923.1"/>
    </source>
</evidence>